<dbReference type="AlphaFoldDB" id="A0A7W6WC29"/>
<gene>
    <name evidence="1" type="ORF">GGD89_003828</name>
</gene>
<reference evidence="1 2" key="1">
    <citation type="submission" date="2020-08" db="EMBL/GenBank/DDBJ databases">
        <title>Genome sequencing of Purple Non-Sulfur Bacteria from various extreme environments.</title>
        <authorList>
            <person name="Mayer M."/>
        </authorList>
    </citation>
    <scope>NUCLEOTIDE SEQUENCE [LARGE SCALE GENOMIC DNA]</scope>
    <source>
        <strain evidence="1 2">JA131</strain>
    </source>
</reference>
<dbReference type="RefSeq" id="WP_221238569.1">
    <property type="nucleotide sequence ID" value="NZ_JACIGK010000056.1"/>
</dbReference>
<evidence type="ECO:0000313" key="1">
    <source>
        <dbReference type="EMBL" id="MBB4268172.1"/>
    </source>
</evidence>
<keyword evidence="2" id="KW-1185">Reference proteome</keyword>
<comment type="caution">
    <text evidence="1">The sequence shown here is derived from an EMBL/GenBank/DDBJ whole genome shotgun (WGS) entry which is preliminary data.</text>
</comment>
<sequence>MPVRRARRARTDVRSGGLGGGWRREQIELARIAPAHVGQQPPRVALVEAEQKVLLERVAAWLPDGVKPVLMGDRFYGSP</sequence>
<organism evidence="1 2">
    <name type="scientific">Roseospira visakhapatnamensis</name>
    <dbReference type="NCBI Taxonomy" id="390880"/>
    <lineage>
        <taxon>Bacteria</taxon>
        <taxon>Pseudomonadati</taxon>
        <taxon>Pseudomonadota</taxon>
        <taxon>Alphaproteobacteria</taxon>
        <taxon>Rhodospirillales</taxon>
        <taxon>Rhodospirillaceae</taxon>
        <taxon>Roseospira</taxon>
    </lineage>
</organism>
<accession>A0A7W6WC29</accession>
<dbReference type="Proteomes" id="UP000554286">
    <property type="component" value="Unassembled WGS sequence"/>
</dbReference>
<feature type="non-terminal residue" evidence="1">
    <location>
        <position position="79"/>
    </location>
</feature>
<dbReference type="EMBL" id="JACIGK010000056">
    <property type="protein sequence ID" value="MBB4268172.1"/>
    <property type="molecule type" value="Genomic_DNA"/>
</dbReference>
<name>A0A7W6WC29_9PROT</name>
<proteinExistence type="predicted"/>
<protein>
    <submittedName>
        <fullName evidence="1">Uncharacterized protein</fullName>
    </submittedName>
</protein>
<evidence type="ECO:0000313" key="2">
    <source>
        <dbReference type="Proteomes" id="UP000554286"/>
    </source>
</evidence>